<comment type="caution">
    <text evidence="7">The sequence shown here is derived from an EMBL/GenBank/DDBJ whole genome shotgun (WGS) entry which is preliminary data.</text>
</comment>
<keyword evidence="1" id="KW-0805">Transcription regulation</keyword>
<dbReference type="Proteomes" id="UP001520654">
    <property type="component" value="Unassembled WGS sequence"/>
</dbReference>
<dbReference type="Pfam" id="PF02909">
    <property type="entry name" value="TetR_C_1"/>
    <property type="match status" value="1"/>
</dbReference>
<evidence type="ECO:0000313" key="7">
    <source>
        <dbReference type="EMBL" id="MCC0095171.1"/>
    </source>
</evidence>
<dbReference type="Gene3D" id="1.10.357.10">
    <property type="entry name" value="Tetracycline Repressor, domain 2"/>
    <property type="match status" value="1"/>
</dbReference>
<dbReference type="InterPro" id="IPR001647">
    <property type="entry name" value="HTH_TetR"/>
</dbReference>
<dbReference type="PANTHER" id="PTHR30055">
    <property type="entry name" value="HTH-TYPE TRANSCRIPTIONAL REGULATOR RUTR"/>
    <property type="match status" value="1"/>
</dbReference>
<evidence type="ECO:0000259" key="6">
    <source>
        <dbReference type="PROSITE" id="PS50977"/>
    </source>
</evidence>
<gene>
    <name evidence="7" type="ORF">K7B10_10315</name>
</gene>
<name>A0ABS8E1Z0_9ACTN</name>
<sequence>MDSPARRKSTRTRPSKPPLGERAVVDAGLRVLRREGLDAVTMRKVAAELDTGPASLYVYVAQREELLRLMLDAVIATVPLPALPAPPPGDWRERLAGLITDVVHTLNAHPGIGRVSLGSIPTGPAWLDLFDRILGLLLAGGVDRQRAAWGCDLIALHIGAVTYEVAVAQPAHGDGPDALQGALESRHAQASIEDRLAALDPERHPHLAASTAELTAGPAAARLALGIEVLISGLAPS</sequence>
<protein>
    <submittedName>
        <fullName evidence="7">TetR/AcrR family transcriptional regulator</fullName>
    </submittedName>
</protein>
<feature type="DNA-binding region" description="H-T-H motif" evidence="4">
    <location>
        <begin position="41"/>
        <end position="60"/>
    </location>
</feature>
<evidence type="ECO:0000256" key="3">
    <source>
        <dbReference type="ARBA" id="ARBA00023163"/>
    </source>
</evidence>
<dbReference type="Pfam" id="PF00440">
    <property type="entry name" value="TetR_N"/>
    <property type="match status" value="1"/>
</dbReference>
<accession>A0ABS8E1Z0</accession>
<evidence type="ECO:0000256" key="5">
    <source>
        <dbReference type="SAM" id="MobiDB-lite"/>
    </source>
</evidence>
<dbReference type="PROSITE" id="PS50977">
    <property type="entry name" value="HTH_TETR_2"/>
    <property type="match status" value="1"/>
</dbReference>
<dbReference type="RefSeq" id="WP_229335839.1">
    <property type="nucleotide sequence ID" value="NZ_JAINUL010000001.1"/>
</dbReference>
<dbReference type="PANTHER" id="PTHR30055:SF151">
    <property type="entry name" value="TRANSCRIPTIONAL REGULATORY PROTEIN"/>
    <property type="match status" value="1"/>
</dbReference>
<dbReference type="EMBL" id="JAINUL010000001">
    <property type="protein sequence ID" value="MCC0095171.1"/>
    <property type="molecule type" value="Genomic_DNA"/>
</dbReference>
<keyword evidence="3" id="KW-0804">Transcription</keyword>
<feature type="region of interest" description="Disordered" evidence="5">
    <location>
        <begin position="1"/>
        <end position="20"/>
    </location>
</feature>
<keyword evidence="8" id="KW-1185">Reference proteome</keyword>
<evidence type="ECO:0000256" key="4">
    <source>
        <dbReference type="PROSITE-ProRule" id="PRU00335"/>
    </source>
</evidence>
<feature type="compositionally biased region" description="Basic residues" evidence="5">
    <location>
        <begin position="1"/>
        <end position="14"/>
    </location>
</feature>
<dbReference type="InterPro" id="IPR004111">
    <property type="entry name" value="Repressor_TetR_C"/>
</dbReference>
<dbReference type="SUPFAM" id="SSF48498">
    <property type="entry name" value="Tetracyclin repressor-like, C-terminal domain"/>
    <property type="match status" value="1"/>
</dbReference>
<evidence type="ECO:0000256" key="1">
    <source>
        <dbReference type="ARBA" id="ARBA00023015"/>
    </source>
</evidence>
<feature type="domain" description="HTH tetR-type" evidence="6">
    <location>
        <begin position="18"/>
        <end position="78"/>
    </location>
</feature>
<dbReference type="InterPro" id="IPR036271">
    <property type="entry name" value="Tet_transcr_reg_TetR-rel_C_sf"/>
</dbReference>
<reference evidence="7 8" key="1">
    <citation type="submission" date="2021-08" db="EMBL/GenBank/DDBJ databases">
        <title>Genomic Architecture of Streptomyces flavotricini NGL1 and Streptomyces erythrochromogenes HMS4 With Differential Plant Beneficial attributes and laccase production capabilities.</title>
        <authorList>
            <person name="Salwan R."/>
            <person name="Kaur R."/>
            <person name="Sharma V."/>
        </authorList>
    </citation>
    <scope>NUCLEOTIDE SEQUENCE [LARGE SCALE GENOMIC DNA]</scope>
    <source>
        <strain evidence="7 8">NGL1</strain>
    </source>
</reference>
<evidence type="ECO:0000256" key="2">
    <source>
        <dbReference type="ARBA" id="ARBA00023125"/>
    </source>
</evidence>
<dbReference type="SUPFAM" id="SSF46689">
    <property type="entry name" value="Homeodomain-like"/>
    <property type="match status" value="1"/>
</dbReference>
<proteinExistence type="predicted"/>
<keyword evidence="2 4" id="KW-0238">DNA-binding</keyword>
<dbReference type="InterPro" id="IPR050109">
    <property type="entry name" value="HTH-type_TetR-like_transc_reg"/>
</dbReference>
<dbReference type="InterPro" id="IPR009057">
    <property type="entry name" value="Homeodomain-like_sf"/>
</dbReference>
<organism evidence="7 8">
    <name type="scientific">Streptomyces flavotricini</name>
    <dbReference type="NCBI Taxonomy" id="66888"/>
    <lineage>
        <taxon>Bacteria</taxon>
        <taxon>Bacillati</taxon>
        <taxon>Actinomycetota</taxon>
        <taxon>Actinomycetes</taxon>
        <taxon>Kitasatosporales</taxon>
        <taxon>Streptomycetaceae</taxon>
        <taxon>Streptomyces</taxon>
    </lineage>
</organism>
<evidence type="ECO:0000313" key="8">
    <source>
        <dbReference type="Proteomes" id="UP001520654"/>
    </source>
</evidence>